<dbReference type="AlphaFoldDB" id="A0A8D2DWA3"/>
<feature type="region of interest" description="Disordered" evidence="1">
    <location>
        <begin position="1"/>
        <end position="25"/>
    </location>
</feature>
<reference evidence="3" key="1">
    <citation type="submission" date="2025-08" db="UniProtKB">
        <authorList>
            <consortium name="Ensembl"/>
        </authorList>
    </citation>
    <scope>IDENTIFICATION</scope>
</reference>
<dbReference type="OrthoDB" id="5984008at2759"/>
<evidence type="ECO:0000313" key="3">
    <source>
        <dbReference type="Ensembl" id="ENSSVLP00005032434.1"/>
    </source>
</evidence>
<organism evidence="3 4">
    <name type="scientific">Sciurus vulgaris</name>
    <name type="common">Eurasian red squirrel</name>
    <dbReference type="NCBI Taxonomy" id="55149"/>
    <lineage>
        <taxon>Eukaryota</taxon>
        <taxon>Metazoa</taxon>
        <taxon>Chordata</taxon>
        <taxon>Craniata</taxon>
        <taxon>Vertebrata</taxon>
        <taxon>Euteleostomi</taxon>
        <taxon>Mammalia</taxon>
        <taxon>Eutheria</taxon>
        <taxon>Euarchontoglires</taxon>
        <taxon>Glires</taxon>
        <taxon>Rodentia</taxon>
        <taxon>Sciuromorpha</taxon>
        <taxon>Sciuridae</taxon>
        <taxon>Sciurinae</taxon>
        <taxon>Sciurini</taxon>
        <taxon>Sciurus</taxon>
    </lineage>
</organism>
<accession>A0A8D2DWA3</accession>
<dbReference type="Ensembl" id="ENSSVLT00005035983.1">
    <property type="protein sequence ID" value="ENSSVLP00005032434.1"/>
    <property type="gene ID" value="ENSSVLG00005025459.1"/>
</dbReference>
<reference evidence="3" key="2">
    <citation type="submission" date="2025-09" db="UniProtKB">
        <authorList>
            <consortium name="Ensembl"/>
        </authorList>
    </citation>
    <scope>IDENTIFICATION</scope>
</reference>
<feature type="compositionally biased region" description="Polar residues" evidence="1">
    <location>
        <begin position="8"/>
        <end position="25"/>
    </location>
</feature>
<evidence type="ECO:0000256" key="1">
    <source>
        <dbReference type="SAM" id="MobiDB-lite"/>
    </source>
</evidence>
<dbReference type="InterPro" id="IPR000068">
    <property type="entry name" value="GPCR_3_Ca_sens_rcpt-rel"/>
</dbReference>
<dbReference type="PANTHER" id="PTHR24061">
    <property type="entry name" value="CALCIUM-SENSING RECEPTOR-RELATED"/>
    <property type="match status" value="1"/>
</dbReference>
<dbReference type="InterPro" id="IPR038550">
    <property type="entry name" value="GPCR_3_9-Cys_sf"/>
</dbReference>
<keyword evidence="4" id="KW-1185">Reference proteome</keyword>
<dbReference type="GO" id="GO:0004930">
    <property type="term" value="F:G protein-coupled receptor activity"/>
    <property type="evidence" value="ECO:0007669"/>
    <property type="project" value="InterPro"/>
</dbReference>
<name>A0A8D2DWA3_SCIVU</name>
<dbReference type="GO" id="GO:0005886">
    <property type="term" value="C:plasma membrane"/>
    <property type="evidence" value="ECO:0007669"/>
    <property type="project" value="TreeGrafter"/>
</dbReference>
<dbReference type="Proteomes" id="UP000694564">
    <property type="component" value="Chromosome 16"/>
</dbReference>
<sequence>MKIIGVQGESTSGSHTPSALNRGNHSFQENFPEGLGLKVNVGTFSPYLPHGQQLCLSEDKIEWATGNRQTPHSVCYAGCRPGFRKFPQEGKAACCFDCIPCPEHEISNQTSECISWQKFLESPISPIHAGNWNCYVREMQGQNSSLLKFKTQLL</sequence>
<dbReference type="Gene3D" id="2.10.50.30">
    <property type="entry name" value="GPCR, family 3, nine cysteines domain"/>
    <property type="match status" value="1"/>
</dbReference>
<dbReference type="Pfam" id="PF07562">
    <property type="entry name" value="NCD3G"/>
    <property type="match status" value="1"/>
</dbReference>
<dbReference type="Gene3D" id="3.40.50.2300">
    <property type="match status" value="1"/>
</dbReference>
<dbReference type="GeneTree" id="ENSGT00950000183069"/>
<feature type="domain" description="GPCR family 3 nine cysteines" evidence="2">
    <location>
        <begin position="70"/>
        <end position="114"/>
    </location>
</feature>
<dbReference type="PANTHER" id="PTHR24061:SF545">
    <property type="entry name" value="VOMERONASAL 2, RECEPTOR 118-RELATED"/>
    <property type="match status" value="1"/>
</dbReference>
<protein>
    <recommendedName>
        <fullName evidence="2">GPCR family 3 nine cysteines domain-containing protein</fullName>
    </recommendedName>
</protein>
<dbReference type="InterPro" id="IPR011500">
    <property type="entry name" value="GPCR_3_9-Cys_dom"/>
</dbReference>
<proteinExistence type="predicted"/>
<evidence type="ECO:0000313" key="4">
    <source>
        <dbReference type="Proteomes" id="UP000694564"/>
    </source>
</evidence>
<evidence type="ECO:0000259" key="2">
    <source>
        <dbReference type="Pfam" id="PF07562"/>
    </source>
</evidence>